<evidence type="ECO:0000259" key="2">
    <source>
        <dbReference type="Pfam" id="PF13581"/>
    </source>
</evidence>
<dbReference type="SUPFAM" id="SSF55874">
    <property type="entry name" value="ATPase domain of HSP90 chaperone/DNA topoisomerase II/histidine kinase"/>
    <property type="match status" value="1"/>
</dbReference>
<accession>A0ABV8FSK6</accession>
<dbReference type="RefSeq" id="WP_378534877.1">
    <property type="nucleotide sequence ID" value="NZ_JBHSBH010000010.1"/>
</dbReference>
<dbReference type="PANTHER" id="PTHR35526">
    <property type="entry name" value="ANTI-SIGMA-F FACTOR RSBW-RELATED"/>
    <property type="match status" value="1"/>
</dbReference>
<evidence type="ECO:0000256" key="1">
    <source>
        <dbReference type="ARBA" id="ARBA00022527"/>
    </source>
</evidence>
<keyword evidence="1" id="KW-0418">Kinase</keyword>
<dbReference type="InterPro" id="IPR050267">
    <property type="entry name" value="Anti-sigma-factor_SerPK"/>
</dbReference>
<keyword evidence="1" id="KW-0723">Serine/threonine-protein kinase</keyword>
<evidence type="ECO:0000313" key="4">
    <source>
        <dbReference type="Proteomes" id="UP001595847"/>
    </source>
</evidence>
<protein>
    <submittedName>
        <fullName evidence="3">ATP-binding protein</fullName>
    </submittedName>
</protein>
<dbReference type="InterPro" id="IPR036890">
    <property type="entry name" value="HATPase_C_sf"/>
</dbReference>
<dbReference type="PANTHER" id="PTHR35526:SF3">
    <property type="entry name" value="ANTI-SIGMA-F FACTOR RSBW"/>
    <property type="match status" value="1"/>
</dbReference>
<dbReference type="Gene3D" id="3.30.565.10">
    <property type="entry name" value="Histidine kinase-like ATPase, C-terminal domain"/>
    <property type="match status" value="1"/>
</dbReference>
<evidence type="ECO:0000313" key="3">
    <source>
        <dbReference type="EMBL" id="MFC3997713.1"/>
    </source>
</evidence>
<feature type="domain" description="Histidine kinase/HSP90-like ATPase" evidence="2">
    <location>
        <begin position="11"/>
        <end position="112"/>
    </location>
</feature>
<comment type="caution">
    <text evidence="3">The sequence shown here is derived from an EMBL/GenBank/DDBJ whole genome shotgun (WGS) entry which is preliminary data.</text>
</comment>
<keyword evidence="3" id="KW-0067">ATP-binding</keyword>
<dbReference type="CDD" id="cd16936">
    <property type="entry name" value="HATPase_RsbW-like"/>
    <property type="match status" value="1"/>
</dbReference>
<keyword evidence="4" id="KW-1185">Reference proteome</keyword>
<dbReference type="EMBL" id="JBHSBH010000010">
    <property type="protein sequence ID" value="MFC3997713.1"/>
    <property type="molecule type" value="Genomic_DNA"/>
</dbReference>
<keyword evidence="3" id="KW-0547">Nucleotide-binding</keyword>
<organism evidence="3 4">
    <name type="scientific">Nocardiopsis sediminis</name>
    <dbReference type="NCBI Taxonomy" id="1778267"/>
    <lineage>
        <taxon>Bacteria</taxon>
        <taxon>Bacillati</taxon>
        <taxon>Actinomycetota</taxon>
        <taxon>Actinomycetes</taxon>
        <taxon>Streptosporangiales</taxon>
        <taxon>Nocardiopsidaceae</taxon>
        <taxon>Nocardiopsis</taxon>
    </lineage>
</organism>
<sequence length="137" mass="14785">MSYSRIFPGWNEQVGQARRWVEHLLSLHTAFEIPDDTIAATVLLVSEATTNALAHTASGRGGVFIVGLEVDRGRITVDVDDEGKADAVPFLRPNTPMTEGGRGIALIDHFAQSWRPLLAPRSGVSFTLLFPANATAS</sequence>
<dbReference type="Proteomes" id="UP001595847">
    <property type="component" value="Unassembled WGS sequence"/>
</dbReference>
<proteinExistence type="predicted"/>
<name>A0ABV8FSK6_9ACTN</name>
<dbReference type="InterPro" id="IPR003594">
    <property type="entry name" value="HATPase_dom"/>
</dbReference>
<keyword evidence="1" id="KW-0808">Transferase</keyword>
<dbReference type="GO" id="GO:0005524">
    <property type="term" value="F:ATP binding"/>
    <property type="evidence" value="ECO:0007669"/>
    <property type="project" value="UniProtKB-KW"/>
</dbReference>
<reference evidence="4" key="1">
    <citation type="journal article" date="2019" name="Int. J. Syst. Evol. Microbiol.">
        <title>The Global Catalogue of Microorganisms (GCM) 10K type strain sequencing project: providing services to taxonomists for standard genome sequencing and annotation.</title>
        <authorList>
            <consortium name="The Broad Institute Genomics Platform"/>
            <consortium name="The Broad Institute Genome Sequencing Center for Infectious Disease"/>
            <person name="Wu L."/>
            <person name="Ma J."/>
        </authorList>
    </citation>
    <scope>NUCLEOTIDE SEQUENCE [LARGE SCALE GENOMIC DNA]</scope>
    <source>
        <strain evidence="4">TBRC 1826</strain>
    </source>
</reference>
<dbReference type="Pfam" id="PF13581">
    <property type="entry name" value="HATPase_c_2"/>
    <property type="match status" value="1"/>
</dbReference>
<gene>
    <name evidence="3" type="ORF">ACFOVU_17395</name>
</gene>